<dbReference type="AlphaFoldDB" id="A0A3P1CV75"/>
<accession>A0A3P1CV75</accession>
<keyword evidence="1" id="KW-0472">Membrane</keyword>
<dbReference type="OrthoDB" id="963558at2"/>
<dbReference type="EMBL" id="RQJP01000001">
    <property type="protein sequence ID" value="RRB17205.1"/>
    <property type="molecule type" value="Genomic_DNA"/>
</dbReference>
<dbReference type="RefSeq" id="WP_124903574.1">
    <property type="nucleotide sequence ID" value="NZ_RQJP01000001.1"/>
</dbReference>
<protein>
    <submittedName>
        <fullName evidence="2">Uncharacterized protein</fullName>
    </submittedName>
</protein>
<keyword evidence="1" id="KW-1133">Transmembrane helix</keyword>
<evidence type="ECO:0000313" key="2">
    <source>
        <dbReference type="EMBL" id="RRB17205.1"/>
    </source>
</evidence>
<name>A0A3P1CV75_9BACT</name>
<feature type="transmembrane region" description="Helical" evidence="1">
    <location>
        <begin position="41"/>
        <end position="62"/>
    </location>
</feature>
<keyword evidence="3" id="KW-1185">Reference proteome</keyword>
<sequence length="74" mass="8511">MITKTVFNEAINLIGVTKIEAVPSTHKMAKYRKRRPFKLNITKAGVWFLILLVALGFAFLWYKVIAEVVRAVFE</sequence>
<proteinExistence type="predicted"/>
<reference evidence="2 3" key="1">
    <citation type="submission" date="2018-11" db="EMBL/GenBank/DDBJ databases">
        <authorList>
            <person name="Zhou Z."/>
            <person name="Wang G."/>
        </authorList>
    </citation>
    <scope>NUCLEOTIDE SEQUENCE [LARGE SCALE GENOMIC DNA]</scope>
    <source>
        <strain evidence="2 3">KCTC42998</strain>
    </source>
</reference>
<organism evidence="2 3">
    <name type="scientific">Larkinella knui</name>
    <dbReference type="NCBI Taxonomy" id="2025310"/>
    <lineage>
        <taxon>Bacteria</taxon>
        <taxon>Pseudomonadati</taxon>
        <taxon>Bacteroidota</taxon>
        <taxon>Cytophagia</taxon>
        <taxon>Cytophagales</taxon>
        <taxon>Spirosomataceae</taxon>
        <taxon>Larkinella</taxon>
    </lineage>
</organism>
<evidence type="ECO:0000256" key="1">
    <source>
        <dbReference type="SAM" id="Phobius"/>
    </source>
</evidence>
<evidence type="ECO:0000313" key="3">
    <source>
        <dbReference type="Proteomes" id="UP000274271"/>
    </source>
</evidence>
<comment type="caution">
    <text evidence="2">The sequence shown here is derived from an EMBL/GenBank/DDBJ whole genome shotgun (WGS) entry which is preliminary data.</text>
</comment>
<keyword evidence="1" id="KW-0812">Transmembrane</keyword>
<gene>
    <name evidence="2" type="ORF">EHT87_02675</name>
</gene>
<dbReference type="Proteomes" id="UP000274271">
    <property type="component" value="Unassembled WGS sequence"/>
</dbReference>